<dbReference type="OrthoDB" id="33250at2157"/>
<dbReference type="GO" id="GO:0008270">
    <property type="term" value="F:zinc ion binding"/>
    <property type="evidence" value="ECO:0007669"/>
    <property type="project" value="InterPro"/>
</dbReference>
<gene>
    <name evidence="2" type="primary">nfo</name>
    <name evidence="2" type="ORF">MCBB_0201</name>
</gene>
<proteinExistence type="predicted"/>
<dbReference type="InterPro" id="IPR013022">
    <property type="entry name" value="Xyl_isomerase-like_TIM-brl"/>
</dbReference>
<keyword evidence="3" id="KW-1185">Reference proteome</keyword>
<organism evidence="2 3">
    <name type="scientific">Methanobacterium congolense</name>
    <dbReference type="NCBI Taxonomy" id="118062"/>
    <lineage>
        <taxon>Archaea</taxon>
        <taxon>Methanobacteriati</taxon>
        <taxon>Methanobacteriota</taxon>
        <taxon>Methanomada group</taxon>
        <taxon>Methanobacteria</taxon>
        <taxon>Methanobacteriales</taxon>
        <taxon>Methanobacteriaceae</taxon>
        <taxon>Methanobacterium</taxon>
    </lineage>
</organism>
<keyword evidence="2" id="KW-0540">Nuclease</keyword>
<dbReference type="EMBL" id="LT607756">
    <property type="protein sequence ID" value="SCG84789.1"/>
    <property type="molecule type" value="Genomic_DNA"/>
</dbReference>
<dbReference type="GO" id="GO:0008081">
    <property type="term" value="F:phosphoric diester hydrolase activity"/>
    <property type="evidence" value="ECO:0007669"/>
    <property type="project" value="TreeGrafter"/>
</dbReference>
<dbReference type="InterPro" id="IPR001719">
    <property type="entry name" value="AP_endonuc_2"/>
</dbReference>
<dbReference type="GeneID" id="30411065"/>
<evidence type="ECO:0000313" key="3">
    <source>
        <dbReference type="Proteomes" id="UP000094707"/>
    </source>
</evidence>
<dbReference type="GO" id="GO:0008833">
    <property type="term" value="F:deoxyribonuclease IV (phage-T4-induced) activity"/>
    <property type="evidence" value="ECO:0007669"/>
    <property type="project" value="UniProtKB-EC"/>
</dbReference>
<name>A0A1D3KZY8_9EURY</name>
<keyword evidence="2" id="KW-0255">Endonuclease</keyword>
<dbReference type="GO" id="GO:0006284">
    <property type="term" value="P:base-excision repair"/>
    <property type="evidence" value="ECO:0007669"/>
    <property type="project" value="TreeGrafter"/>
</dbReference>
<evidence type="ECO:0000259" key="1">
    <source>
        <dbReference type="Pfam" id="PF01261"/>
    </source>
</evidence>
<dbReference type="GO" id="GO:0003906">
    <property type="term" value="F:DNA-(apurinic or apyrimidinic site) endonuclease activity"/>
    <property type="evidence" value="ECO:0007669"/>
    <property type="project" value="TreeGrafter"/>
</dbReference>
<dbReference type="SMART" id="SM00518">
    <property type="entry name" value="AP2Ec"/>
    <property type="match status" value="1"/>
</dbReference>
<dbReference type="SUPFAM" id="SSF51658">
    <property type="entry name" value="Xylose isomerase-like"/>
    <property type="match status" value="1"/>
</dbReference>
<dbReference type="PANTHER" id="PTHR21445:SF0">
    <property type="entry name" value="APURINIC-APYRIMIDINIC ENDONUCLEASE"/>
    <property type="match status" value="1"/>
</dbReference>
<dbReference type="PATRIC" id="fig|129848.4.peg.209"/>
<accession>A0A1D3KZY8</accession>
<dbReference type="GO" id="GO:0003677">
    <property type="term" value="F:DNA binding"/>
    <property type="evidence" value="ECO:0007669"/>
    <property type="project" value="InterPro"/>
</dbReference>
<dbReference type="Pfam" id="PF01261">
    <property type="entry name" value="AP_endonuc_2"/>
    <property type="match status" value="1"/>
</dbReference>
<evidence type="ECO:0000313" key="2">
    <source>
        <dbReference type="EMBL" id="SCG84789.1"/>
    </source>
</evidence>
<dbReference type="AlphaFoldDB" id="A0A1D3KZY8"/>
<dbReference type="PANTHER" id="PTHR21445">
    <property type="entry name" value="ENDONUCLEASE IV ENDODEOXYRIBONUCLEASE IV"/>
    <property type="match status" value="1"/>
</dbReference>
<dbReference type="RefSeq" id="WP_071905863.1">
    <property type="nucleotide sequence ID" value="NZ_LT607756.1"/>
</dbReference>
<reference evidence="2 3" key="1">
    <citation type="submission" date="2016-08" db="EMBL/GenBank/DDBJ databases">
        <authorList>
            <person name="Seilhamer J.J."/>
        </authorList>
    </citation>
    <scope>NUCLEOTIDE SEQUENCE [LARGE SCALE GENOMIC DNA]</scope>
    <source>
        <strain evidence="2">Buetzberg</strain>
    </source>
</reference>
<keyword evidence="2" id="KW-0378">Hydrolase</keyword>
<dbReference type="Proteomes" id="UP000094707">
    <property type="component" value="Chromosome I"/>
</dbReference>
<dbReference type="InterPro" id="IPR036237">
    <property type="entry name" value="Xyl_isomerase-like_sf"/>
</dbReference>
<sequence length="280" mass="31563">MSYVKFGPAGRPVDYNGNANMACSYIRSIGLDAYEYQATYGVKISEKSAIELKMDSDESNVLVSMHAPYYVNLSSNKDDVVERSIQRLVQAASASEWMGAYRTVFHPGFYTTYTPEEAMERCKNSITIIQEELEAQGVNDYNLAPETTGKKSQLGSLDEIIEICSSFDYVEPTVDFAHVHARNNGCIKGKDDYSRIFTKLEDELGLKTLHSHFTSIEYTDKGERKHHTLMEEDYGPPLEPLMEIVAENGWNITMICETPLRDRDALVMKGVYDEVLGSNI</sequence>
<dbReference type="EC" id="3.1.21.2" evidence="2"/>
<dbReference type="Gene3D" id="3.20.20.150">
    <property type="entry name" value="Divalent-metal-dependent TIM barrel enzymes"/>
    <property type="match status" value="1"/>
</dbReference>
<feature type="domain" description="Xylose isomerase-like TIM barrel" evidence="1">
    <location>
        <begin position="25"/>
        <end position="261"/>
    </location>
</feature>
<dbReference type="STRING" id="118062.MCBB_0201"/>
<dbReference type="KEGG" id="mcub:MCBB_0201"/>
<protein>
    <submittedName>
        <fullName evidence="2">Putative endonuclease 4</fullName>
        <ecNumber evidence="2">3.1.21.2</ecNumber>
    </submittedName>
</protein>